<keyword evidence="1" id="KW-0812">Transmembrane</keyword>
<evidence type="ECO:0000313" key="3">
    <source>
        <dbReference type="Proteomes" id="UP000228952"/>
    </source>
</evidence>
<feature type="transmembrane region" description="Helical" evidence="1">
    <location>
        <begin position="51"/>
        <end position="70"/>
    </location>
</feature>
<gene>
    <name evidence="2" type="ORF">COX64_00755</name>
</gene>
<keyword evidence="1" id="KW-0472">Membrane</keyword>
<feature type="transmembrane region" description="Helical" evidence="1">
    <location>
        <begin position="392"/>
        <end position="414"/>
    </location>
</feature>
<feature type="transmembrane region" description="Helical" evidence="1">
    <location>
        <begin position="147"/>
        <end position="169"/>
    </location>
</feature>
<organism evidence="2 3">
    <name type="scientific">Candidatus Dojkabacteria bacterium CG_4_10_14_0_2_um_filter_Dojkabacteria_WS6_41_15</name>
    <dbReference type="NCBI Taxonomy" id="2014249"/>
    <lineage>
        <taxon>Bacteria</taxon>
        <taxon>Candidatus Dojkabacteria</taxon>
    </lineage>
</organism>
<feature type="transmembrane region" description="Helical" evidence="1">
    <location>
        <begin position="210"/>
        <end position="227"/>
    </location>
</feature>
<dbReference type="AlphaFoldDB" id="A0A2M7W378"/>
<dbReference type="EMBL" id="PFQB01000017">
    <property type="protein sequence ID" value="PJA15436.1"/>
    <property type="molecule type" value="Genomic_DNA"/>
</dbReference>
<evidence type="ECO:0000313" key="2">
    <source>
        <dbReference type="EMBL" id="PJA15436.1"/>
    </source>
</evidence>
<keyword evidence="1" id="KW-1133">Transmembrane helix</keyword>
<protein>
    <recommendedName>
        <fullName evidence="4">O-antigen ligase domain-containing protein</fullName>
    </recommendedName>
</protein>
<feature type="transmembrane region" description="Helical" evidence="1">
    <location>
        <begin position="276"/>
        <end position="298"/>
    </location>
</feature>
<accession>A0A2M7W378</accession>
<name>A0A2M7W378_9BACT</name>
<comment type="caution">
    <text evidence="2">The sequence shown here is derived from an EMBL/GenBank/DDBJ whole genome shotgun (WGS) entry which is preliminary data.</text>
</comment>
<evidence type="ECO:0008006" key="4">
    <source>
        <dbReference type="Google" id="ProtNLM"/>
    </source>
</evidence>
<feature type="transmembrane region" description="Helical" evidence="1">
    <location>
        <begin position="82"/>
        <end position="102"/>
    </location>
</feature>
<dbReference type="Proteomes" id="UP000228952">
    <property type="component" value="Unassembled WGS sequence"/>
</dbReference>
<feature type="transmembrane region" description="Helical" evidence="1">
    <location>
        <begin position="108"/>
        <end position="135"/>
    </location>
</feature>
<feature type="transmembrane region" description="Helical" evidence="1">
    <location>
        <begin position="366"/>
        <end position="386"/>
    </location>
</feature>
<feature type="transmembrane region" description="Helical" evidence="1">
    <location>
        <begin position="239"/>
        <end position="264"/>
    </location>
</feature>
<sequence length="420" mass="47456">MHKLLQQARRFIVEEKLFVVILLFLFSLPFYAGQIISTAPAQIFTHYINYLHIRISLHLILSLVLCFFSLRDVSFKKFAIKIFYFFLLASVVSLLPMHTVSVQYQLPFWLLIGTSVFHLAEFLLKATAFLFVIEYLLKITDTWRKDLVVWCILLGSLIQSMFVLGQRIIGGPILPTWLSWAGQPPEFTSKAIIGIFEYSRAYGTTPHPNILAAVAVFYLLTLLCLGVRKKIVLGISVLLLGIVLASFSKIGLLAFVTIGVIYQLRTSLANLKVRASTILMLLSLANIAIIIMTQIIYHYHIPVPYLESRAVIQQLYLELIGLHPLQLLTGTGFVMAIPNLLANTASLGTSLFWYSRILAEPPHNAFLLLIIEFGLPITGLFLWMIWGQVKSWAVSLLPWQILSILLFIAAFGGLDHFLVY</sequence>
<proteinExistence type="predicted"/>
<reference evidence="3" key="1">
    <citation type="submission" date="2017-09" db="EMBL/GenBank/DDBJ databases">
        <title>Depth-based differentiation of microbial function through sediment-hosted aquifers and enrichment of novel symbionts in the deep terrestrial subsurface.</title>
        <authorList>
            <person name="Probst A.J."/>
            <person name="Ladd B."/>
            <person name="Jarett J.K."/>
            <person name="Geller-Mcgrath D.E."/>
            <person name="Sieber C.M.K."/>
            <person name="Emerson J.B."/>
            <person name="Anantharaman K."/>
            <person name="Thomas B.C."/>
            <person name="Malmstrom R."/>
            <person name="Stieglmeier M."/>
            <person name="Klingl A."/>
            <person name="Woyke T."/>
            <person name="Ryan C.M."/>
            <person name="Banfield J.F."/>
        </authorList>
    </citation>
    <scope>NUCLEOTIDE SEQUENCE [LARGE SCALE GENOMIC DNA]</scope>
</reference>
<evidence type="ECO:0000256" key="1">
    <source>
        <dbReference type="SAM" id="Phobius"/>
    </source>
</evidence>